<dbReference type="EC" id="4.2.1.136" evidence="6"/>
<dbReference type="InterPro" id="IPR000631">
    <property type="entry name" value="CARKD"/>
</dbReference>
<feature type="binding site" evidence="6">
    <location>
        <position position="265"/>
    </location>
    <ligand>
        <name>(6S)-NADPHX</name>
        <dbReference type="ChEBI" id="CHEBI:64076"/>
    </ligand>
</feature>
<dbReference type="GO" id="GO:0005524">
    <property type="term" value="F:ATP binding"/>
    <property type="evidence" value="ECO:0007669"/>
    <property type="project" value="UniProtKB-KW"/>
</dbReference>
<dbReference type="Pfam" id="PF01256">
    <property type="entry name" value="Carb_kinase"/>
    <property type="match status" value="2"/>
</dbReference>
<evidence type="ECO:0000256" key="5">
    <source>
        <dbReference type="ARBA" id="ARBA00023239"/>
    </source>
</evidence>
<dbReference type="EMBL" id="CADCWK010000172">
    <property type="protein sequence ID" value="CAA9561060.1"/>
    <property type="molecule type" value="Genomic_DNA"/>
</dbReference>
<comment type="catalytic activity">
    <reaction evidence="6">
        <text>(6S)-NADHX + ADP = AMP + phosphate + NADH + H(+)</text>
        <dbReference type="Rhea" id="RHEA:32223"/>
        <dbReference type="ChEBI" id="CHEBI:15378"/>
        <dbReference type="ChEBI" id="CHEBI:43474"/>
        <dbReference type="ChEBI" id="CHEBI:57945"/>
        <dbReference type="ChEBI" id="CHEBI:64074"/>
        <dbReference type="ChEBI" id="CHEBI:456215"/>
        <dbReference type="ChEBI" id="CHEBI:456216"/>
        <dbReference type="EC" id="4.2.1.136"/>
    </reaction>
</comment>
<organism evidence="8">
    <name type="scientific">uncultured Thermomicrobiales bacterium</name>
    <dbReference type="NCBI Taxonomy" id="1645740"/>
    <lineage>
        <taxon>Bacteria</taxon>
        <taxon>Pseudomonadati</taxon>
        <taxon>Thermomicrobiota</taxon>
        <taxon>Thermomicrobia</taxon>
        <taxon>Thermomicrobiales</taxon>
        <taxon>environmental samples</taxon>
    </lineage>
</organism>
<dbReference type="AlphaFoldDB" id="A0A6J4V028"/>
<reference evidence="8" key="1">
    <citation type="submission" date="2020-02" db="EMBL/GenBank/DDBJ databases">
        <authorList>
            <person name="Meier V. D."/>
        </authorList>
    </citation>
    <scope>NUCLEOTIDE SEQUENCE</scope>
    <source>
        <strain evidence="8">AVDCRST_MAG33</strain>
    </source>
</reference>
<comment type="cofactor">
    <cofactor evidence="6">
        <name>Mg(2+)</name>
        <dbReference type="ChEBI" id="CHEBI:18420"/>
    </cofactor>
</comment>
<feature type="binding site" evidence="6">
    <location>
        <position position="199"/>
    </location>
    <ligand>
        <name>(6S)-NADPHX</name>
        <dbReference type="ChEBI" id="CHEBI:64076"/>
    </ligand>
</feature>
<feature type="domain" description="YjeF C-terminal" evidence="7">
    <location>
        <begin position="9"/>
        <end position="324"/>
    </location>
</feature>
<keyword evidence="2 6" id="KW-0067">ATP-binding</keyword>
<keyword evidence="8" id="KW-0413">Isomerase</keyword>
<accession>A0A6J4V028</accession>
<gene>
    <name evidence="6" type="primary">nnrD</name>
    <name evidence="8" type="ORF">AVDCRST_MAG33-1670</name>
</gene>
<evidence type="ECO:0000259" key="7">
    <source>
        <dbReference type="PROSITE" id="PS51383"/>
    </source>
</evidence>
<dbReference type="InterPro" id="IPR017953">
    <property type="entry name" value="Carbohydrate_kinase_pred_CS"/>
</dbReference>
<evidence type="ECO:0000256" key="4">
    <source>
        <dbReference type="ARBA" id="ARBA00023027"/>
    </source>
</evidence>
<dbReference type="SUPFAM" id="SSF53613">
    <property type="entry name" value="Ribokinase-like"/>
    <property type="match status" value="1"/>
</dbReference>
<dbReference type="PROSITE" id="PS01050">
    <property type="entry name" value="YJEF_C_2"/>
    <property type="match status" value="1"/>
</dbReference>
<dbReference type="CDD" id="cd01171">
    <property type="entry name" value="YXKO-related"/>
    <property type="match status" value="1"/>
</dbReference>
<proteinExistence type="inferred from homology"/>
<sequence>MARTVETIDQKMAKSVLPRRTEGAHKWGVGGVFFIAGAPQYAGAVALSARAAGRSGAGIVTLAVPRQLMGIVQTIVPEATMLPIADTDTVAGARRAIESMTERAERSRAYVIGPGLGDDDSVKTLLATIFGVAGQTASGNASLGFAVRQPESQPVRSGDSATELPDHPMVLDADALNWLAGQDDWPALLGRRTAVLTPHPGELARLLDRPVEAITDDPVASAVEAATRTKQVVVLKHGHTVVTDGERVLVAERAPTALATAGSGDVLAGSIGAFLAQGLPPIDAAALAVYAGSAAADRIAERFGDLGVVASDLPDAIAEILAELGRG</sequence>
<dbReference type="HAMAP" id="MF_01965">
    <property type="entry name" value="NADHX_dehydratase"/>
    <property type="match status" value="1"/>
</dbReference>
<comment type="similarity">
    <text evidence="6">Belongs to the NnrD/CARKD family.</text>
</comment>
<comment type="catalytic activity">
    <reaction evidence="6">
        <text>(6S)-NADPHX + ADP = AMP + phosphate + NADPH + H(+)</text>
        <dbReference type="Rhea" id="RHEA:32235"/>
        <dbReference type="ChEBI" id="CHEBI:15378"/>
        <dbReference type="ChEBI" id="CHEBI:43474"/>
        <dbReference type="ChEBI" id="CHEBI:57783"/>
        <dbReference type="ChEBI" id="CHEBI:64076"/>
        <dbReference type="ChEBI" id="CHEBI:456215"/>
        <dbReference type="ChEBI" id="CHEBI:456216"/>
        <dbReference type="EC" id="4.2.1.136"/>
    </reaction>
</comment>
<evidence type="ECO:0000256" key="6">
    <source>
        <dbReference type="HAMAP-Rule" id="MF_01965"/>
    </source>
</evidence>
<keyword evidence="5 6" id="KW-0456">Lyase</keyword>
<dbReference type="GO" id="GO:0110051">
    <property type="term" value="P:metabolite repair"/>
    <property type="evidence" value="ECO:0007669"/>
    <property type="project" value="TreeGrafter"/>
</dbReference>
<evidence type="ECO:0000313" key="8">
    <source>
        <dbReference type="EMBL" id="CAA9561060.1"/>
    </source>
</evidence>
<dbReference type="InterPro" id="IPR029056">
    <property type="entry name" value="Ribokinase-like"/>
</dbReference>
<evidence type="ECO:0000256" key="3">
    <source>
        <dbReference type="ARBA" id="ARBA00022857"/>
    </source>
</evidence>
<evidence type="ECO:0000256" key="1">
    <source>
        <dbReference type="ARBA" id="ARBA00022741"/>
    </source>
</evidence>
<comment type="subunit">
    <text evidence="6">Homotetramer.</text>
</comment>
<name>A0A6J4V028_9BACT</name>
<protein>
    <recommendedName>
        <fullName evidence="6">ADP-dependent (S)-NAD(P)H-hydrate dehydratase</fullName>
        <ecNumber evidence="6">4.2.1.136</ecNumber>
    </recommendedName>
    <alternativeName>
        <fullName evidence="6">ADP-dependent NAD(P)HX dehydratase</fullName>
    </alternativeName>
</protein>
<dbReference type="PANTHER" id="PTHR12592:SF0">
    <property type="entry name" value="ATP-DEPENDENT (S)-NAD(P)H-HYDRATE DEHYDRATASE"/>
    <property type="match status" value="1"/>
</dbReference>
<dbReference type="GO" id="GO:0052855">
    <property type="term" value="F:ADP-dependent NAD(P)H-hydrate dehydratase activity"/>
    <property type="evidence" value="ECO:0007669"/>
    <property type="project" value="UniProtKB-UniRule"/>
</dbReference>
<comment type="caution">
    <text evidence="6">Lacks conserved residue(s) required for the propagation of feature annotation.</text>
</comment>
<keyword evidence="4 6" id="KW-0520">NAD</keyword>
<dbReference type="PANTHER" id="PTHR12592">
    <property type="entry name" value="ATP-DEPENDENT (S)-NAD(P)H-HYDRATE DEHYDRATASE FAMILY MEMBER"/>
    <property type="match status" value="1"/>
</dbReference>
<feature type="binding site" evidence="6">
    <location>
        <position position="115"/>
    </location>
    <ligand>
        <name>(6S)-NADPHX</name>
        <dbReference type="ChEBI" id="CHEBI:64076"/>
    </ligand>
</feature>
<feature type="binding site" evidence="6">
    <location>
        <position position="44"/>
    </location>
    <ligand>
        <name>(6S)-NADPHX</name>
        <dbReference type="ChEBI" id="CHEBI:64076"/>
    </ligand>
</feature>
<evidence type="ECO:0000256" key="2">
    <source>
        <dbReference type="ARBA" id="ARBA00022840"/>
    </source>
</evidence>
<dbReference type="Gene3D" id="3.40.1190.20">
    <property type="match status" value="1"/>
</dbReference>
<keyword evidence="1 6" id="KW-0547">Nucleotide-binding</keyword>
<keyword evidence="3 6" id="KW-0521">NADP</keyword>
<comment type="function">
    <text evidence="6">Catalyzes the dehydration of the S-form of NAD(P)HX at the expense of ADP, which is converted to AMP. Together with NAD(P)HX epimerase, which catalyzes the epimerization of the S- and R-forms, the enzyme allows the repair of both epimers of NAD(P)HX, a damaged form of NAD(P)H that is a result of enzymatic or heat-dependent hydration.</text>
</comment>
<dbReference type="GO" id="GO:0052856">
    <property type="term" value="F:NAD(P)HX epimerase activity"/>
    <property type="evidence" value="ECO:0007669"/>
    <property type="project" value="TreeGrafter"/>
</dbReference>
<dbReference type="PROSITE" id="PS51383">
    <property type="entry name" value="YJEF_C_3"/>
    <property type="match status" value="1"/>
</dbReference>
<dbReference type="GO" id="GO:0046496">
    <property type="term" value="P:nicotinamide nucleotide metabolic process"/>
    <property type="evidence" value="ECO:0007669"/>
    <property type="project" value="UniProtKB-UniRule"/>
</dbReference>
<feature type="binding site" evidence="6">
    <location>
        <position position="264"/>
    </location>
    <ligand>
        <name>AMP</name>
        <dbReference type="ChEBI" id="CHEBI:456215"/>
    </ligand>
</feature>